<dbReference type="AlphaFoldDB" id="A0A9D2EM34"/>
<proteinExistence type="predicted"/>
<accession>A0A9D2EM34</accession>
<comment type="caution">
    <text evidence="2">The sequence shown here is derived from an EMBL/GenBank/DDBJ whole genome shotgun (WGS) entry which is preliminary data.</text>
</comment>
<dbReference type="GO" id="GO:0035312">
    <property type="term" value="F:5'-3' DNA exonuclease activity"/>
    <property type="evidence" value="ECO:0007669"/>
    <property type="project" value="TreeGrafter"/>
</dbReference>
<dbReference type="InterPro" id="IPR003141">
    <property type="entry name" value="Pol/His_phosphatase_N"/>
</dbReference>
<evidence type="ECO:0000313" key="2">
    <source>
        <dbReference type="EMBL" id="HIZ39722.1"/>
    </source>
</evidence>
<reference evidence="2" key="2">
    <citation type="submission" date="2021-04" db="EMBL/GenBank/DDBJ databases">
        <authorList>
            <person name="Gilroy R."/>
        </authorList>
    </citation>
    <scope>NUCLEOTIDE SEQUENCE</scope>
    <source>
        <strain evidence="2">CHK179-28034</strain>
    </source>
</reference>
<dbReference type="Proteomes" id="UP000824049">
    <property type="component" value="Unassembled WGS sequence"/>
</dbReference>
<dbReference type="PANTHER" id="PTHR42924:SF3">
    <property type="entry name" value="POLYMERASE_HISTIDINOL PHOSPHATASE N-TERMINAL DOMAIN-CONTAINING PROTEIN"/>
    <property type="match status" value="1"/>
</dbReference>
<dbReference type="Gene3D" id="3.20.20.140">
    <property type="entry name" value="Metal-dependent hydrolases"/>
    <property type="match status" value="1"/>
</dbReference>
<dbReference type="SUPFAM" id="SSF89550">
    <property type="entry name" value="PHP domain-like"/>
    <property type="match status" value="1"/>
</dbReference>
<feature type="domain" description="Polymerase/histidinol phosphatase N-terminal" evidence="1">
    <location>
        <begin position="5"/>
        <end position="77"/>
    </location>
</feature>
<reference evidence="2" key="1">
    <citation type="journal article" date="2021" name="PeerJ">
        <title>Extensive microbial diversity within the chicken gut microbiome revealed by metagenomics and culture.</title>
        <authorList>
            <person name="Gilroy R."/>
            <person name="Ravi A."/>
            <person name="Getino M."/>
            <person name="Pursley I."/>
            <person name="Horton D.L."/>
            <person name="Alikhan N.F."/>
            <person name="Baker D."/>
            <person name="Gharbi K."/>
            <person name="Hall N."/>
            <person name="Watson M."/>
            <person name="Adriaenssens E.M."/>
            <person name="Foster-Nyarko E."/>
            <person name="Jarju S."/>
            <person name="Secka A."/>
            <person name="Antonio M."/>
            <person name="Oren A."/>
            <person name="Chaudhuri R.R."/>
            <person name="La Ragione R."/>
            <person name="Hildebrand F."/>
            <person name="Pallen M.J."/>
        </authorList>
    </citation>
    <scope>NUCLEOTIDE SEQUENCE</scope>
    <source>
        <strain evidence="2">CHK179-28034</strain>
    </source>
</reference>
<dbReference type="Gene3D" id="1.10.150.650">
    <property type="match status" value="1"/>
</dbReference>
<dbReference type="EMBL" id="DXBR01000063">
    <property type="protein sequence ID" value="HIZ39722.1"/>
    <property type="molecule type" value="Genomic_DNA"/>
</dbReference>
<evidence type="ECO:0000259" key="1">
    <source>
        <dbReference type="SMART" id="SM00481"/>
    </source>
</evidence>
<dbReference type="InterPro" id="IPR004013">
    <property type="entry name" value="PHP_dom"/>
</dbReference>
<dbReference type="InterPro" id="IPR016195">
    <property type="entry name" value="Pol/histidinol_Pase-like"/>
</dbReference>
<protein>
    <submittedName>
        <fullName evidence="2">PHP domain-containing protein</fullName>
    </submittedName>
</protein>
<dbReference type="PANTHER" id="PTHR42924">
    <property type="entry name" value="EXONUCLEASE"/>
    <property type="match status" value="1"/>
</dbReference>
<dbReference type="GO" id="GO:0004534">
    <property type="term" value="F:5'-3' RNA exonuclease activity"/>
    <property type="evidence" value="ECO:0007669"/>
    <property type="project" value="TreeGrafter"/>
</dbReference>
<evidence type="ECO:0000313" key="3">
    <source>
        <dbReference type="Proteomes" id="UP000824049"/>
    </source>
</evidence>
<sequence>MKTYIDLHIHSTASDGTLTPAQVVSSAMAAAGKKKDPVVIALTDHDTVAGIPEFMKEAEKYKDRLTAIPGVEISTDYHGVEIHILGYNIDIHNAELLERLKVCRESRDGRNEKIIQKLQEQGFQITMEDIRPADPNETIARPHIAKQLLKKNYVSSVKEAFDKYLAEGRCCYVERIMPTPQEAISLIKSSGGFAVLAHLMYYKKLDAAQKAELAAELKDAGLTGIETYYNTYTPVEEDFVKSLAKQHSLLLTGGTDFHGQNKPHISLFKGQGEMEVPEDILPEFMEAVGTIKQTDAKK</sequence>
<gene>
    <name evidence="2" type="ORF">H9968_07335</name>
</gene>
<dbReference type="Pfam" id="PF02811">
    <property type="entry name" value="PHP"/>
    <property type="match status" value="1"/>
</dbReference>
<name>A0A9D2EM34_9FIRM</name>
<dbReference type="InterPro" id="IPR052018">
    <property type="entry name" value="PHP_domain"/>
</dbReference>
<organism evidence="2 3">
    <name type="scientific">Candidatus Anaerobutyricum stercoris</name>
    <dbReference type="NCBI Taxonomy" id="2838457"/>
    <lineage>
        <taxon>Bacteria</taxon>
        <taxon>Bacillati</taxon>
        <taxon>Bacillota</taxon>
        <taxon>Clostridia</taxon>
        <taxon>Lachnospirales</taxon>
        <taxon>Lachnospiraceae</taxon>
        <taxon>Anaerobutyricum</taxon>
    </lineage>
</organism>
<dbReference type="SMART" id="SM00481">
    <property type="entry name" value="POLIIIAc"/>
    <property type="match status" value="1"/>
</dbReference>
<dbReference type="CDD" id="cd07438">
    <property type="entry name" value="PHP_HisPPase_AMP"/>
    <property type="match status" value="1"/>
</dbReference>